<keyword evidence="12" id="KW-1267">Proteomics identification</keyword>
<feature type="compositionally biased region" description="Basic and acidic residues" evidence="7">
    <location>
        <begin position="280"/>
        <end position="290"/>
    </location>
</feature>
<name>A0A8I6AJC0_RAT</name>
<accession>A0A8I6AJC0</accession>
<evidence type="ECO:0000259" key="8">
    <source>
        <dbReference type="PROSITE" id="PS50229"/>
    </source>
</evidence>
<dbReference type="Proteomes" id="UP000002494">
    <property type="component" value="Chromosome 16"/>
</dbReference>
<evidence type="ECO:0000313" key="11">
    <source>
        <dbReference type="RGD" id="620706"/>
    </source>
</evidence>
<sequence length="445" mass="49338">MSTAREQPIFSTRAHVFQIDPATKRNWIPAGKHALTVSYFYDATRNVYRIISIGGAKAIINSTVTPNMTFTKTSQKFGQWADSRANTVYGLGFGSEQQLTQFAEKFQEVKEAARLAREKSQDGGELTSTALAMASHQVPPSPLVSTNGPEEKLFRSQSADAPGPTERERLKKMLSEGSVGEVQWEAEFFALQDSNQRLAGALREANAAATQWRQQLEVQRAEAEHLRQRVAELEAQVAAEPVRAGEKEATSQSVEQLEARVQTKDQEIQTLKNQSTGPREAPDTAEREETQQQVQVGCRTSPVRVAPGVEQVATACEWDRAVCSELLSNLIPSLPTFEQSRVPGKLPRDLGAVKSTPSYPVVFEGGQEQIVQRPRTSESVVLWAQYCVPRERVSRKAVLYVTHTYVTVLCYIPWVSACSVCAYIHPMCIWRLELVSSSVSPCPIL</sequence>
<feature type="region of interest" description="Disordered" evidence="7">
    <location>
        <begin position="259"/>
        <end position="295"/>
    </location>
</feature>
<dbReference type="GO" id="GO:0035256">
    <property type="term" value="F:G protein-coupled glutamate receptor binding"/>
    <property type="evidence" value="ECO:0007669"/>
    <property type="project" value="InterPro"/>
</dbReference>
<keyword evidence="4" id="KW-0175">Coiled coil</keyword>
<evidence type="ECO:0000256" key="3">
    <source>
        <dbReference type="ARBA" id="ARBA00023018"/>
    </source>
</evidence>
<dbReference type="GO" id="GO:0032703">
    <property type="term" value="P:negative regulation of interleukin-2 production"/>
    <property type="evidence" value="ECO:0007669"/>
    <property type="project" value="Ensembl"/>
</dbReference>
<dbReference type="SMART" id="SM00461">
    <property type="entry name" value="WH1"/>
    <property type="match status" value="1"/>
</dbReference>
<dbReference type="AlphaFoldDB" id="A0A8I6AJC0"/>
<dbReference type="PANTHER" id="PTHR10918">
    <property type="entry name" value="HOMER"/>
    <property type="match status" value="1"/>
</dbReference>
<reference evidence="9" key="2">
    <citation type="submission" date="2025-08" db="UniProtKB">
        <authorList>
            <consortium name="Ensembl"/>
        </authorList>
    </citation>
    <scope>IDENTIFICATION</scope>
    <source>
        <strain evidence="9">Brown Norway</strain>
    </source>
</reference>
<dbReference type="FunFam" id="2.30.29.30:FF:000014">
    <property type="entry name" value="Homer homolog 1 (Drosophila)"/>
    <property type="match status" value="1"/>
</dbReference>
<dbReference type="RefSeq" id="XP_006252952.1">
    <property type="nucleotide sequence ID" value="XM_006252890.5"/>
</dbReference>
<evidence type="ECO:0000256" key="1">
    <source>
        <dbReference type="ARBA" id="ARBA00004496"/>
    </source>
</evidence>
<organism evidence="9 10">
    <name type="scientific">Rattus norvegicus</name>
    <name type="common">Rat</name>
    <dbReference type="NCBI Taxonomy" id="10116"/>
    <lineage>
        <taxon>Eukaryota</taxon>
        <taxon>Metazoa</taxon>
        <taxon>Chordata</taxon>
        <taxon>Craniata</taxon>
        <taxon>Vertebrata</taxon>
        <taxon>Euteleostomi</taxon>
        <taxon>Mammalia</taxon>
        <taxon>Eutheria</taxon>
        <taxon>Euarchontoglires</taxon>
        <taxon>Glires</taxon>
        <taxon>Rodentia</taxon>
        <taxon>Myomorpha</taxon>
        <taxon>Muroidea</taxon>
        <taxon>Muridae</taxon>
        <taxon>Murinae</taxon>
        <taxon>Rattus</taxon>
    </lineage>
</organism>
<dbReference type="GO" id="GO:0070885">
    <property type="term" value="P:negative regulation of calcineurin-NFAT signaling cascade"/>
    <property type="evidence" value="ECO:0007669"/>
    <property type="project" value="Ensembl"/>
</dbReference>
<evidence type="ECO:0000256" key="2">
    <source>
        <dbReference type="ARBA" id="ARBA00022490"/>
    </source>
</evidence>
<evidence type="ECO:0007829" key="12">
    <source>
        <dbReference type="PeptideAtlas" id="A0A8I6AJC0"/>
    </source>
</evidence>
<keyword evidence="3" id="KW-0770">Synapse</keyword>
<dbReference type="OrthoDB" id="9983798at2759"/>
<dbReference type="CDD" id="cd01206">
    <property type="entry name" value="EVH1_Homer_Vesl"/>
    <property type="match status" value="1"/>
</dbReference>
<dbReference type="RGD" id="620706">
    <property type="gene designation" value="Homer3"/>
</dbReference>
<dbReference type="Pfam" id="PF00568">
    <property type="entry name" value="WH1"/>
    <property type="match status" value="1"/>
</dbReference>
<feature type="domain" description="WH1" evidence="8">
    <location>
        <begin position="1"/>
        <end position="113"/>
    </location>
</feature>
<evidence type="ECO:0000313" key="10">
    <source>
        <dbReference type="Proteomes" id="UP000002494"/>
    </source>
</evidence>
<evidence type="ECO:0000256" key="6">
    <source>
        <dbReference type="ARBA" id="ARBA00034105"/>
    </source>
</evidence>
<reference evidence="9" key="3">
    <citation type="submission" date="2025-09" db="UniProtKB">
        <authorList>
            <consortium name="Ensembl"/>
        </authorList>
    </citation>
    <scope>IDENTIFICATION</scope>
    <source>
        <strain evidence="9">Brown Norway</strain>
    </source>
</reference>
<gene>
    <name evidence="9 11" type="primary">Homer3</name>
</gene>
<dbReference type="InterPro" id="IPR044100">
    <property type="entry name" value="Homer_EVH1"/>
</dbReference>
<dbReference type="CTD" id="9454"/>
<evidence type="ECO:0000256" key="4">
    <source>
        <dbReference type="ARBA" id="ARBA00023054"/>
    </source>
</evidence>
<keyword evidence="10" id="KW-1185">Reference proteome</keyword>
<dbReference type="Gene3D" id="1.20.5.340">
    <property type="match status" value="1"/>
</dbReference>
<feature type="compositionally biased region" description="Polar residues" evidence="7">
    <location>
        <begin position="268"/>
        <end position="277"/>
    </location>
</feature>
<feature type="region of interest" description="Disordered" evidence="7">
    <location>
        <begin position="137"/>
        <end position="168"/>
    </location>
</feature>
<comment type="subcellular location">
    <subcellularLocation>
        <location evidence="1">Cytoplasm</location>
    </subcellularLocation>
    <subcellularLocation>
        <location evidence="6">Postsynaptic density</location>
    </subcellularLocation>
</comment>
<dbReference type="Ensembl" id="ENSRNOT00000108210.2">
    <property type="protein sequence ID" value="ENSRNOP00000093275.1"/>
    <property type="gene ID" value="ENSRNOG00000020229.9"/>
</dbReference>
<dbReference type="Gene3D" id="2.30.29.30">
    <property type="entry name" value="Pleckstrin-homology domain (PH domain)/Phosphotyrosine-binding domain (PTB)"/>
    <property type="match status" value="1"/>
</dbReference>
<dbReference type="InterPro" id="IPR000697">
    <property type="entry name" value="WH1/EVH1_dom"/>
</dbReference>
<evidence type="ECO:0000313" key="9">
    <source>
        <dbReference type="Ensembl" id="ENSRNOP00000093275.1"/>
    </source>
</evidence>
<dbReference type="GeneID" id="29548"/>
<dbReference type="InterPro" id="IPR045027">
    <property type="entry name" value="Homer"/>
</dbReference>
<dbReference type="GO" id="GO:0014069">
    <property type="term" value="C:postsynaptic density"/>
    <property type="evidence" value="ECO:0007669"/>
    <property type="project" value="UniProtKB-SubCell"/>
</dbReference>
<dbReference type="InterPro" id="IPR011993">
    <property type="entry name" value="PH-like_dom_sf"/>
</dbReference>
<reference evidence="9" key="1">
    <citation type="submission" date="2024-01" db="EMBL/GenBank/DDBJ databases">
        <title>GRCr8: a new rat reference genome assembly contstructed from accurate long reads and long range scaffolding.</title>
        <authorList>
            <person name="Doris P.A."/>
            <person name="Kalbfleisch T."/>
            <person name="Li K."/>
            <person name="Howe K."/>
            <person name="Wood J."/>
        </authorList>
    </citation>
    <scope>NUCLEOTIDE SEQUENCE [LARGE SCALE GENOMIC DNA]</scope>
    <source>
        <strain evidence="9">Brown Norway</strain>
    </source>
</reference>
<comment type="similarity">
    <text evidence="5">Belongs to the Homer family.</text>
</comment>
<dbReference type="PROSITE" id="PS50229">
    <property type="entry name" value="WH1"/>
    <property type="match status" value="1"/>
</dbReference>
<evidence type="ECO:0000256" key="7">
    <source>
        <dbReference type="SAM" id="MobiDB-lite"/>
    </source>
</evidence>
<dbReference type="GO" id="GO:0005737">
    <property type="term" value="C:cytoplasm"/>
    <property type="evidence" value="ECO:0007669"/>
    <property type="project" value="UniProtKB-SubCell"/>
</dbReference>
<dbReference type="SUPFAM" id="SSF50729">
    <property type="entry name" value="PH domain-like"/>
    <property type="match status" value="1"/>
</dbReference>
<dbReference type="GO" id="GO:0007216">
    <property type="term" value="P:G protein-coupled glutamate receptor signaling pathway"/>
    <property type="evidence" value="ECO:0007669"/>
    <property type="project" value="InterPro"/>
</dbReference>
<proteinExistence type="evidence at protein level"/>
<evidence type="ECO:0000256" key="5">
    <source>
        <dbReference type="ARBA" id="ARBA00023606"/>
    </source>
</evidence>
<protein>
    <submittedName>
        <fullName evidence="9">Homer scaffold protein 3</fullName>
    </submittedName>
</protein>
<keyword evidence="2" id="KW-0963">Cytoplasm</keyword>
<dbReference type="GeneTree" id="ENSGT00940000158081"/>
<dbReference type="GO" id="GO:0042802">
    <property type="term" value="F:identical protein binding"/>
    <property type="evidence" value="ECO:0007669"/>
    <property type="project" value="Ensembl"/>
</dbReference>